<dbReference type="OrthoDB" id="9909785at2759"/>
<protein>
    <recommendedName>
        <fullName evidence="7">Caspase recruitment domain-containing protein</fullName>
    </recommendedName>
</protein>
<evidence type="ECO:0000256" key="5">
    <source>
        <dbReference type="ARBA" id="ARBA00022859"/>
    </source>
</evidence>
<feature type="region of interest" description="Disordered" evidence="6">
    <location>
        <begin position="101"/>
        <end position="322"/>
    </location>
</feature>
<dbReference type="Gene3D" id="1.10.533.10">
    <property type="entry name" value="Death Domain, Fas"/>
    <property type="match status" value="1"/>
</dbReference>
<dbReference type="GO" id="GO:0045087">
    <property type="term" value="P:innate immune response"/>
    <property type="evidence" value="ECO:0007669"/>
    <property type="project" value="UniProtKB-KW"/>
</dbReference>
<evidence type="ECO:0000256" key="4">
    <source>
        <dbReference type="ARBA" id="ARBA00022843"/>
    </source>
</evidence>
<organism evidence="8 9">
    <name type="scientific">Anabas testudineus</name>
    <name type="common">Climbing perch</name>
    <name type="synonym">Anthias testudineus</name>
    <dbReference type="NCBI Taxonomy" id="64144"/>
    <lineage>
        <taxon>Eukaryota</taxon>
        <taxon>Metazoa</taxon>
        <taxon>Chordata</taxon>
        <taxon>Craniata</taxon>
        <taxon>Vertebrata</taxon>
        <taxon>Euteleostomi</taxon>
        <taxon>Actinopterygii</taxon>
        <taxon>Neopterygii</taxon>
        <taxon>Teleostei</taxon>
        <taxon>Neoteleostei</taxon>
        <taxon>Acanthomorphata</taxon>
        <taxon>Anabantaria</taxon>
        <taxon>Anabantiformes</taxon>
        <taxon>Anabantoidei</taxon>
        <taxon>Anabantidae</taxon>
        <taxon>Anabas</taxon>
    </lineage>
</organism>
<proteinExistence type="predicted"/>
<keyword evidence="2" id="KW-0597">Phosphoprotein</keyword>
<feature type="compositionally biased region" description="Polar residues" evidence="6">
    <location>
        <begin position="241"/>
        <end position="252"/>
    </location>
</feature>
<evidence type="ECO:0000259" key="7">
    <source>
        <dbReference type="Pfam" id="PF16739"/>
    </source>
</evidence>
<dbReference type="GO" id="GO:0005737">
    <property type="term" value="C:cytoplasm"/>
    <property type="evidence" value="ECO:0007669"/>
    <property type="project" value="UniProtKB-ARBA"/>
</dbReference>
<evidence type="ECO:0000256" key="3">
    <source>
        <dbReference type="ARBA" id="ARBA00022588"/>
    </source>
</evidence>
<evidence type="ECO:0000313" key="9">
    <source>
        <dbReference type="Proteomes" id="UP000265040"/>
    </source>
</evidence>
<keyword evidence="4" id="KW-0832">Ubl conjugation</keyword>
<evidence type="ECO:0000256" key="6">
    <source>
        <dbReference type="SAM" id="MobiDB-lite"/>
    </source>
</evidence>
<dbReference type="GeneTree" id="ENSGT01030000234772"/>
<dbReference type="Pfam" id="PF16739">
    <property type="entry name" value="CARD_2"/>
    <property type="match status" value="1"/>
</dbReference>
<feature type="compositionally biased region" description="Polar residues" evidence="6">
    <location>
        <begin position="101"/>
        <end position="112"/>
    </location>
</feature>
<feature type="domain" description="Caspase recruitment" evidence="7">
    <location>
        <begin position="6"/>
        <end position="93"/>
    </location>
</feature>
<dbReference type="AlphaFoldDB" id="A0A3Q1K5N4"/>
<evidence type="ECO:0000256" key="1">
    <source>
        <dbReference type="ARBA" id="ARBA00022499"/>
    </source>
</evidence>
<evidence type="ECO:0000313" key="8">
    <source>
        <dbReference type="Ensembl" id="ENSATEP00000027066.1"/>
    </source>
</evidence>
<feature type="compositionally biased region" description="Low complexity" evidence="6">
    <location>
        <begin position="516"/>
        <end position="538"/>
    </location>
</feature>
<feature type="compositionally biased region" description="Polar residues" evidence="6">
    <location>
        <begin position="264"/>
        <end position="285"/>
    </location>
</feature>
<dbReference type="Ensembl" id="ENSATET00000027494.3">
    <property type="protein sequence ID" value="ENSATEP00000027066.1"/>
    <property type="gene ID" value="ENSATEG00000018718.3"/>
</dbReference>
<dbReference type="Proteomes" id="UP000265040">
    <property type="component" value="Chromosome 22"/>
</dbReference>
<keyword evidence="5" id="KW-0391">Immunity</keyword>
<keyword evidence="1" id="KW-1017">Isopeptide bond</keyword>
<name>A0A3Q1K5N4_ANATE</name>
<dbReference type="OMA" id="PHIDQKF"/>
<dbReference type="InterPro" id="IPR031964">
    <property type="entry name" value="CARD_dom"/>
</dbReference>
<evidence type="ECO:0000256" key="2">
    <source>
        <dbReference type="ARBA" id="ARBA00022553"/>
    </source>
</evidence>
<feature type="compositionally biased region" description="Polar residues" evidence="6">
    <location>
        <begin position="346"/>
        <end position="357"/>
    </location>
</feature>
<gene>
    <name evidence="8" type="primary">ATF2</name>
</gene>
<feature type="region of interest" description="Disordered" evidence="6">
    <location>
        <begin position="334"/>
        <end position="357"/>
    </location>
</feature>
<feature type="compositionally biased region" description="Polar residues" evidence="6">
    <location>
        <begin position="498"/>
        <end position="510"/>
    </location>
</feature>
<reference evidence="8" key="2">
    <citation type="submission" date="2025-08" db="UniProtKB">
        <authorList>
            <consortium name="Ensembl"/>
        </authorList>
    </citation>
    <scope>IDENTIFICATION</scope>
</reference>
<reference evidence="8" key="3">
    <citation type="submission" date="2025-09" db="UniProtKB">
        <authorList>
            <consortium name="Ensembl"/>
        </authorList>
    </citation>
    <scope>IDENTIFICATION</scope>
</reference>
<dbReference type="InterPro" id="IPR011029">
    <property type="entry name" value="DEATH-like_dom_sf"/>
</dbReference>
<sequence>MSFASEKLQKGYLRRKMSTIASKVKVREIIAHLPCLTDHDRENIEAKRENNGNFDGMMLLLECLKRRENWPEQLIEALEACEQPTIAAEIRAEYDALRGINNSNPSPPSATVISAHVHPPPSGSHLPTPESGKSQATVAPSAEAPTPLEPVAHTTPQPETPVHAAQSPAAQIPRDVLPPKPPRAIEIEVAPLPSTPPPSPEIQHTGASTPPPLQREVNAHQEPEENSESDIQDMAGGTGVTPDQVSTGNGEVNSVVAPPASCPVEQSETDTLSCSESLQTTSTITEIRAPQSPPPTQTNSHVTDRSSFPILTPEKPPVQDTTPLVEKVPAVVLEPEETSEPQTTQVAETNRQTTTAATASPLSGAAVVNASHFDDSTVCLSKPGQLISIQPQNHGGPNILATNSPVEPYSGNTDRLEMSDDAQDTVNFAHVPACSAVSSTPGNTVSGVPYQENGIALNPNEPEENHYESPCQSLERQDVRVNVVHVSGEVSILNLDGQTSSPQAQISSSDTAKKITSASPLSTTTTAATASSLNAHSSENYSTEPVPVDISSQSPDPEESGASWILTNNTKYIATAAGVAALALLITWKLKN</sequence>
<accession>A0A3Q1K5N4</accession>
<feature type="region of interest" description="Disordered" evidence="6">
    <location>
        <begin position="498"/>
        <end position="562"/>
    </location>
</feature>
<keyword evidence="3" id="KW-0399">Innate immunity</keyword>
<reference evidence="8" key="1">
    <citation type="submission" date="2021-04" db="EMBL/GenBank/DDBJ databases">
        <authorList>
            <consortium name="Wellcome Sanger Institute Data Sharing"/>
        </authorList>
    </citation>
    <scope>NUCLEOTIDE SEQUENCE [LARGE SCALE GENOMIC DNA]</scope>
</reference>
<keyword evidence="9" id="KW-1185">Reference proteome</keyword>